<evidence type="ECO:0000313" key="8">
    <source>
        <dbReference type="EMBL" id="KAF9873425.1"/>
    </source>
</evidence>
<dbReference type="OrthoDB" id="6220758at2759"/>
<keyword evidence="4" id="KW-0496">Mitochondrion</keyword>
<dbReference type="GO" id="GO:0005739">
    <property type="term" value="C:mitochondrion"/>
    <property type="evidence" value="ECO:0007669"/>
    <property type="project" value="UniProtKB-SubCell"/>
</dbReference>
<comment type="subcellular location">
    <subcellularLocation>
        <location evidence="1">Mitochondrion</location>
    </subcellularLocation>
</comment>
<evidence type="ECO:0000313" key="9">
    <source>
        <dbReference type="Proteomes" id="UP000781932"/>
    </source>
</evidence>
<evidence type="ECO:0000256" key="1">
    <source>
        <dbReference type="ARBA" id="ARBA00004173"/>
    </source>
</evidence>
<protein>
    <recommendedName>
        <fullName evidence="6">Large ribosomal subunit protein mL50</fullName>
    </recommendedName>
</protein>
<comment type="similarity">
    <text evidence="2">Belongs to the mitochondrion-specific ribosomal protein mL50 family.</text>
</comment>
<name>A0A9P6I084_9PEZI</name>
<dbReference type="GO" id="GO:0005840">
    <property type="term" value="C:ribosome"/>
    <property type="evidence" value="ECO:0007669"/>
    <property type="project" value="UniProtKB-KW"/>
</dbReference>
<keyword evidence="3" id="KW-0689">Ribosomal protein</keyword>
<dbReference type="GO" id="GO:1990904">
    <property type="term" value="C:ribonucleoprotein complex"/>
    <property type="evidence" value="ECO:0007669"/>
    <property type="project" value="UniProtKB-KW"/>
</dbReference>
<keyword evidence="9" id="KW-1185">Reference proteome</keyword>
<keyword evidence="5" id="KW-0687">Ribonucleoprotein</keyword>
<sequence length="399" mass="44144">MRRVPRLSQPLLAAAPSRCTCASATLPIAARRALSTTTTLSSREGVRNALWSGEAPGPKNVDDPAAMQELKEEKRRLDQEEAQAEIAVWEAKRPKVKGRKNRKAKDEDSAITAPTAESLETEGYVPAKTIDELEEIGGLDGWWEQRWSAAEQYVGFSSRSIANKIEDGAVCEALVRQALVETLVLSQLDKEALKRKWVPGDREDFNRATAISLEAIGAEGAVPEAQKEAAETIVQMLQGIGRAETTTQVDQDSGHEATRIPISADEAQVLVQSWDPKWKAISLQDPLLKFALHKRVFQLTGHYIHDAKLAQMKTVGHLIAAVVKPPKPAKVIEAIYAQGSLPELPNVKLSHRRITPIDKEKAVGRWKVIQEELEKRGLPVTGHEHLPRPVQRDWIQGKN</sequence>
<dbReference type="EMBL" id="JAATWM020000032">
    <property type="protein sequence ID" value="KAF9873425.1"/>
    <property type="molecule type" value="Genomic_DNA"/>
</dbReference>
<evidence type="ECO:0000256" key="2">
    <source>
        <dbReference type="ARBA" id="ARBA00008860"/>
    </source>
</evidence>
<dbReference type="Proteomes" id="UP000781932">
    <property type="component" value="Unassembled WGS sequence"/>
</dbReference>
<evidence type="ECO:0000256" key="7">
    <source>
        <dbReference type="SAM" id="MobiDB-lite"/>
    </source>
</evidence>
<organism evidence="8 9">
    <name type="scientific">Colletotrichum karsti</name>
    <dbReference type="NCBI Taxonomy" id="1095194"/>
    <lineage>
        <taxon>Eukaryota</taxon>
        <taxon>Fungi</taxon>
        <taxon>Dikarya</taxon>
        <taxon>Ascomycota</taxon>
        <taxon>Pezizomycotina</taxon>
        <taxon>Sordariomycetes</taxon>
        <taxon>Hypocreomycetidae</taxon>
        <taxon>Glomerellales</taxon>
        <taxon>Glomerellaceae</taxon>
        <taxon>Colletotrichum</taxon>
        <taxon>Colletotrichum boninense species complex</taxon>
    </lineage>
</organism>
<feature type="region of interest" description="Disordered" evidence="7">
    <location>
        <begin position="97"/>
        <end position="118"/>
    </location>
</feature>
<dbReference type="Pfam" id="PF10501">
    <property type="entry name" value="Ribosomal_L50"/>
    <property type="match status" value="1"/>
</dbReference>
<accession>A0A9P6I084</accession>
<evidence type="ECO:0000256" key="4">
    <source>
        <dbReference type="ARBA" id="ARBA00023128"/>
    </source>
</evidence>
<reference evidence="8" key="1">
    <citation type="submission" date="2020-03" db="EMBL/GenBank/DDBJ databases">
        <authorList>
            <person name="He L."/>
        </authorList>
    </citation>
    <scope>NUCLEOTIDE SEQUENCE</scope>
    <source>
        <strain evidence="8">CkLH20</strain>
    </source>
</reference>
<dbReference type="RefSeq" id="XP_038742886.1">
    <property type="nucleotide sequence ID" value="XM_038891953.1"/>
</dbReference>
<dbReference type="InterPro" id="IPR018305">
    <property type="entry name" value="Ribosomal_m50"/>
</dbReference>
<dbReference type="GeneID" id="62165027"/>
<dbReference type="AlphaFoldDB" id="A0A9P6I084"/>
<evidence type="ECO:0000256" key="3">
    <source>
        <dbReference type="ARBA" id="ARBA00022980"/>
    </source>
</evidence>
<proteinExistence type="inferred from homology"/>
<evidence type="ECO:0000256" key="5">
    <source>
        <dbReference type="ARBA" id="ARBA00023274"/>
    </source>
</evidence>
<gene>
    <name evidence="8" type="ORF">CkaCkLH20_09238</name>
</gene>
<comment type="caution">
    <text evidence="8">The sequence shown here is derived from an EMBL/GenBank/DDBJ whole genome shotgun (WGS) entry which is preliminary data.</text>
</comment>
<evidence type="ECO:0000256" key="6">
    <source>
        <dbReference type="ARBA" id="ARBA00035183"/>
    </source>
</evidence>
<reference evidence="8" key="2">
    <citation type="submission" date="2020-11" db="EMBL/GenBank/DDBJ databases">
        <title>Whole genome sequencing of Colletotrichum sp.</title>
        <authorList>
            <person name="Li H."/>
        </authorList>
    </citation>
    <scope>NUCLEOTIDE SEQUENCE</scope>
    <source>
        <strain evidence="8">CkLH20</strain>
    </source>
</reference>